<feature type="transmembrane region" description="Helical" evidence="1">
    <location>
        <begin position="292"/>
        <end position="311"/>
    </location>
</feature>
<dbReference type="InterPro" id="IPR002656">
    <property type="entry name" value="Acyl_transf_3_dom"/>
</dbReference>
<feature type="transmembrane region" description="Helical" evidence="1">
    <location>
        <begin position="191"/>
        <end position="209"/>
    </location>
</feature>
<proteinExistence type="predicted"/>
<reference evidence="4" key="1">
    <citation type="journal article" date="2019" name="Int. J. Syst. Evol. Microbiol.">
        <title>The Global Catalogue of Microorganisms (GCM) 10K type strain sequencing project: providing services to taxonomists for standard genome sequencing and annotation.</title>
        <authorList>
            <consortium name="The Broad Institute Genomics Platform"/>
            <consortium name="The Broad Institute Genome Sequencing Center for Infectious Disease"/>
            <person name="Wu L."/>
            <person name="Ma J."/>
        </authorList>
    </citation>
    <scope>NUCLEOTIDE SEQUENCE [LARGE SCALE GENOMIC DNA]</scope>
    <source>
        <strain evidence="4">CGMCC 1.15795</strain>
    </source>
</reference>
<keyword evidence="4" id="KW-1185">Reference proteome</keyword>
<dbReference type="EC" id="2.3.-.-" evidence="3"/>
<dbReference type="GO" id="GO:0016746">
    <property type="term" value="F:acyltransferase activity"/>
    <property type="evidence" value="ECO:0007669"/>
    <property type="project" value="UniProtKB-KW"/>
</dbReference>
<dbReference type="Pfam" id="PF01757">
    <property type="entry name" value="Acyl_transf_3"/>
    <property type="match status" value="1"/>
</dbReference>
<feature type="transmembrane region" description="Helical" evidence="1">
    <location>
        <begin position="388"/>
        <end position="406"/>
    </location>
</feature>
<feature type="transmembrane region" description="Helical" evidence="1">
    <location>
        <begin position="362"/>
        <end position="382"/>
    </location>
</feature>
<evidence type="ECO:0000313" key="4">
    <source>
        <dbReference type="Proteomes" id="UP001597197"/>
    </source>
</evidence>
<dbReference type="EMBL" id="JBHUFD010000002">
    <property type="protein sequence ID" value="MFD1872255.1"/>
    <property type="molecule type" value="Genomic_DNA"/>
</dbReference>
<dbReference type="PANTHER" id="PTHR23028">
    <property type="entry name" value="ACETYLTRANSFERASE"/>
    <property type="match status" value="1"/>
</dbReference>
<feature type="domain" description="Acyltransferase 3" evidence="2">
    <location>
        <begin position="16"/>
        <end position="249"/>
    </location>
</feature>
<dbReference type="InterPro" id="IPR050879">
    <property type="entry name" value="Acyltransferase_3"/>
</dbReference>
<feature type="transmembrane region" description="Helical" evidence="1">
    <location>
        <begin position="221"/>
        <end position="244"/>
    </location>
</feature>
<comment type="caution">
    <text evidence="3">The sequence shown here is derived from an EMBL/GenBank/DDBJ whole genome shotgun (WGS) entry which is preliminary data.</text>
</comment>
<dbReference type="Proteomes" id="UP001597197">
    <property type="component" value="Unassembled WGS sequence"/>
</dbReference>
<keyword evidence="3" id="KW-0012">Acyltransferase</keyword>
<keyword evidence="1" id="KW-0472">Membrane</keyword>
<protein>
    <submittedName>
        <fullName evidence="3">Acyltransferase family protein</fullName>
        <ecNumber evidence="3">2.3.-.-</ecNumber>
    </submittedName>
</protein>
<feature type="transmembrane region" description="Helical" evidence="1">
    <location>
        <begin position="167"/>
        <end position="185"/>
    </location>
</feature>
<accession>A0ABW4QRQ7</accession>
<keyword evidence="1" id="KW-0812">Transmembrane</keyword>
<evidence type="ECO:0000259" key="2">
    <source>
        <dbReference type="Pfam" id="PF01757"/>
    </source>
</evidence>
<feature type="transmembrane region" description="Helical" evidence="1">
    <location>
        <begin position="264"/>
        <end position="285"/>
    </location>
</feature>
<organism evidence="3 4">
    <name type="scientific">Hymenobacter bucti</name>
    <dbReference type="NCBI Taxonomy" id="1844114"/>
    <lineage>
        <taxon>Bacteria</taxon>
        <taxon>Pseudomonadati</taxon>
        <taxon>Bacteroidota</taxon>
        <taxon>Cytophagia</taxon>
        <taxon>Cytophagales</taxon>
        <taxon>Hymenobacteraceae</taxon>
        <taxon>Hymenobacter</taxon>
    </lineage>
</organism>
<keyword evidence="3" id="KW-0808">Transferase</keyword>
<evidence type="ECO:0000313" key="3">
    <source>
        <dbReference type="EMBL" id="MFD1872255.1"/>
    </source>
</evidence>
<feature type="transmembrane region" description="Helical" evidence="1">
    <location>
        <begin position="97"/>
        <end position="116"/>
    </location>
</feature>
<feature type="transmembrane region" description="Helical" evidence="1">
    <location>
        <begin position="57"/>
        <end position="76"/>
    </location>
</feature>
<name>A0ABW4QRQ7_9BACT</name>
<evidence type="ECO:0000256" key="1">
    <source>
        <dbReference type="SAM" id="Phobius"/>
    </source>
</evidence>
<feature type="transmembrane region" description="Helical" evidence="1">
    <location>
        <begin position="136"/>
        <end position="155"/>
    </location>
</feature>
<feature type="transmembrane region" description="Helical" evidence="1">
    <location>
        <begin position="323"/>
        <end position="341"/>
    </location>
</feature>
<gene>
    <name evidence="3" type="ORF">ACFSDX_07440</name>
</gene>
<sequence>MEIKLYEKPPLVKVFNYKLEALRGAASILVIWGHATLNNNMLDPAYSPVDNWFHTGTGHLSVLVFFVLSGYVIGLAHPLALTKYTIGDYVKKRLIRIYPIYFMCLLLALVASNYDFPSLATIAGHVTMTQGISTPIISAISPSWSLVYEIIFYVLFIPISIFRLNPLYVALLSIVIGCVNAYFAHSYGSPILPSYAFGFVFWLSGLVLSRTFSTKGSPIPYSYLLSCLFLFVAIDKLDAPFTLFHRIGILLFGKDLSVLSNYNIGIISFRDLAYLPYCLLILVIFTDKKLAYTKLTLLLFIVLPIFTFWYYYEHLLISNLSSILLPTTAYALAFSCFAFAGRVEVGAEFLIKKLEKTGSISYGLYIVHCPILFLMSQVSVFSGTPFTYAIRMLCFLVLSAWAAFMLEKRFQPWIKMKLY</sequence>
<keyword evidence="1" id="KW-1133">Transmembrane helix</keyword>